<proteinExistence type="predicted"/>
<keyword evidence="2" id="KW-1185">Reference proteome</keyword>
<name>A0ACA9QJE6_9GLOM</name>
<dbReference type="Proteomes" id="UP000789366">
    <property type="component" value="Unassembled WGS sequence"/>
</dbReference>
<sequence length="40" mass="4725">GGRDMHFLSSNNVLNNLSQHLQHLLKNWFIFNDVEDNIDE</sequence>
<evidence type="ECO:0000313" key="2">
    <source>
        <dbReference type="Proteomes" id="UP000789366"/>
    </source>
</evidence>
<gene>
    <name evidence="1" type="ORF">SPELUC_LOCUS14772</name>
</gene>
<organism evidence="1 2">
    <name type="scientific">Cetraspora pellucida</name>
    <dbReference type="NCBI Taxonomy" id="1433469"/>
    <lineage>
        <taxon>Eukaryota</taxon>
        <taxon>Fungi</taxon>
        <taxon>Fungi incertae sedis</taxon>
        <taxon>Mucoromycota</taxon>
        <taxon>Glomeromycotina</taxon>
        <taxon>Glomeromycetes</taxon>
        <taxon>Diversisporales</taxon>
        <taxon>Gigasporaceae</taxon>
        <taxon>Cetraspora</taxon>
    </lineage>
</organism>
<protein>
    <submittedName>
        <fullName evidence="1">12451_t:CDS:1</fullName>
    </submittedName>
</protein>
<comment type="caution">
    <text evidence="1">The sequence shown here is derived from an EMBL/GenBank/DDBJ whole genome shotgun (WGS) entry which is preliminary data.</text>
</comment>
<dbReference type="EMBL" id="CAJVPW010045230">
    <property type="protein sequence ID" value="CAG8755483.1"/>
    <property type="molecule type" value="Genomic_DNA"/>
</dbReference>
<feature type="non-terminal residue" evidence="1">
    <location>
        <position position="1"/>
    </location>
</feature>
<reference evidence="1" key="1">
    <citation type="submission" date="2021-06" db="EMBL/GenBank/DDBJ databases">
        <authorList>
            <person name="Kallberg Y."/>
            <person name="Tangrot J."/>
            <person name="Rosling A."/>
        </authorList>
    </citation>
    <scope>NUCLEOTIDE SEQUENCE</scope>
    <source>
        <strain evidence="1">28 12/20/2015</strain>
    </source>
</reference>
<accession>A0ACA9QJE6</accession>
<feature type="non-terminal residue" evidence="1">
    <location>
        <position position="40"/>
    </location>
</feature>
<evidence type="ECO:0000313" key="1">
    <source>
        <dbReference type="EMBL" id="CAG8755483.1"/>
    </source>
</evidence>